<evidence type="ECO:0000313" key="7">
    <source>
        <dbReference type="Proteomes" id="UP000823918"/>
    </source>
</evidence>
<evidence type="ECO:0000259" key="5">
    <source>
        <dbReference type="SMART" id="SM01217"/>
    </source>
</evidence>
<evidence type="ECO:0000313" key="6">
    <source>
        <dbReference type="EMBL" id="HJC72538.1"/>
    </source>
</evidence>
<proteinExistence type="inferred from homology"/>
<dbReference type="Proteomes" id="UP000823918">
    <property type="component" value="Unassembled WGS sequence"/>
</dbReference>
<dbReference type="PANTHER" id="PTHR42715:SF10">
    <property type="entry name" value="BETA-GLUCOSIDASE"/>
    <property type="match status" value="1"/>
</dbReference>
<dbReference type="InterPro" id="IPR026891">
    <property type="entry name" value="Fn3-like"/>
</dbReference>
<comment type="caution">
    <text evidence="6">The sequence shown here is derived from an EMBL/GenBank/DDBJ whole genome shotgun (WGS) entry which is preliminary data.</text>
</comment>
<gene>
    <name evidence="6" type="ORF">H9698_07060</name>
</gene>
<dbReference type="PROSITE" id="PS00775">
    <property type="entry name" value="GLYCOSYL_HYDROL_F3"/>
    <property type="match status" value="1"/>
</dbReference>
<dbReference type="GO" id="GO:0005975">
    <property type="term" value="P:carbohydrate metabolic process"/>
    <property type="evidence" value="ECO:0007669"/>
    <property type="project" value="InterPro"/>
</dbReference>
<dbReference type="InterPro" id="IPR001764">
    <property type="entry name" value="Glyco_hydro_3_N"/>
</dbReference>
<name>A0A9D2TKW8_9FIRM</name>
<feature type="domain" description="Fibronectin type III-like" evidence="5">
    <location>
        <begin position="575"/>
        <end position="645"/>
    </location>
</feature>
<dbReference type="SUPFAM" id="SSF51445">
    <property type="entry name" value="(Trans)glycosidases"/>
    <property type="match status" value="1"/>
</dbReference>
<dbReference type="InterPro" id="IPR002772">
    <property type="entry name" value="Glyco_hydro_3_C"/>
</dbReference>
<dbReference type="Pfam" id="PF00933">
    <property type="entry name" value="Glyco_hydro_3"/>
    <property type="match status" value="1"/>
</dbReference>
<dbReference type="GO" id="GO:0008422">
    <property type="term" value="F:beta-glucosidase activity"/>
    <property type="evidence" value="ECO:0007669"/>
    <property type="project" value="UniProtKB-ARBA"/>
</dbReference>
<keyword evidence="3" id="KW-0119">Carbohydrate metabolism</keyword>
<reference evidence="6" key="1">
    <citation type="journal article" date="2021" name="PeerJ">
        <title>Extensive microbial diversity within the chicken gut microbiome revealed by metagenomics and culture.</title>
        <authorList>
            <person name="Gilroy R."/>
            <person name="Ravi A."/>
            <person name="Getino M."/>
            <person name="Pursley I."/>
            <person name="Horton D.L."/>
            <person name="Alikhan N.F."/>
            <person name="Baker D."/>
            <person name="Gharbi K."/>
            <person name="Hall N."/>
            <person name="Watson M."/>
            <person name="Adriaenssens E.M."/>
            <person name="Foster-Nyarko E."/>
            <person name="Jarju S."/>
            <person name="Secka A."/>
            <person name="Antonio M."/>
            <person name="Oren A."/>
            <person name="Chaudhuri R.R."/>
            <person name="La Ragione R."/>
            <person name="Hildebrand F."/>
            <person name="Pallen M.J."/>
        </authorList>
    </citation>
    <scope>NUCLEOTIDE SEQUENCE</scope>
    <source>
        <strain evidence="6">5933</strain>
    </source>
</reference>
<dbReference type="PANTHER" id="PTHR42715">
    <property type="entry name" value="BETA-GLUCOSIDASE"/>
    <property type="match status" value="1"/>
</dbReference>
<dbReference type="InterPro" id="IPR017853">
    <property type="entry name" value="GH"/>
</dbReference>
<comment type="similarity">
    <text evidence="1 4">Belongs to the glycosyl hydrolase 3 family.</text>
</comment>
<evidence type="ECO:0000256" key="3">
    <source>
        <dbReference type="ARBA" id="ARBA00023277"/>
    </source>
</evidence>
<dbReference type="InterPro" id="IPR013783">
    <property type="entry name" value="Ig-like_fold"/>
</dbReference>
<dbReference type="InterPro" id="IPR050288">
    <property type="entry name" value="Cellulose_deg_GH3"/>
</dbReference>
<dbReference type="Gene3D" id="3.40.50.1700">
    <property type="entry name" value="Glycoside hydrolase family 3 C-terminal domain"/>
    <property type="match status" value="1"/>
</dbReference>
<dbReference type="InterPro" id="IPR019800">
    <property type="entry name" value="Glyco_hydro_3_AS"/>
</dbReference>
<dbReference type="FunFam" id="2.60.40.10:FF:000495">
    <property type="entry name" value="Periplasmic beta-glucosidase"/>
    <property type="match status" value="1"/>
</dbReference>
<accession>A0A9D2TKW8</accession>
<organism evidence="6 7">
    <name type="scientific">Candidatus Ruthenibacterium merdavium</name>
    <dbReference type="NCBI Taxonomy" id="2838752"/>
    <lineage>
        <taxon>Bacteria</taxon>
        <taxon>Bacillati</taxon>
        <taxon>Bacillota</taxon>
        <taxon>Clostridia</taxon>
        <taxon>Eubacteriales</taxon>
        <taxon>Oscillospiraceae</taxon>
        <taxon>Ruthenibacterium</taxon>
    </lineage>
</organism>
<dbReference type="Gene3D" id="2.60.40.10">
    <property type="entry name" value="Immunoglobulins"/>
    <property type="match status" value="1"/>
</dbReference>
<dbReference type="SMART" id="SM01217">
    <property type="entry name" value="Fn3_like"/>
    <property type="match status" value="1"/>
</dbReference>
<protein>
    <submittedName>
        <fullName evidence="6">Glycoside hydrolase family 3 C-terminal domain-containing protein</fullName>
    </submittedName>
</protein>
<dbReference type="PRINTS" id="PR00133">
    <property type="entry name" value="GLHYDRLASE3"/>
</dbReference>
<reference evidence="6" key="2">
    <citation type="submission" date="2021-04" db="EMBL/GenBank/DDBJ databases">
        <authorList>
            <person name="Gilroy R."/>
        </authorList>
    </citation>
    <scope>NUCLEOTIDE SEQUENCE</scope>
    <source>
        <strain evidence="6">5933</strain>
    </source>
</reference>
<dbReference type="Gene3D" id="3.20.20.300">
    <property type="entry name" value="Glycoside hydrolase, family 3, N-terminal domain"/>
    <property type="match status" value="1"/>
</dbReference>
<dbReference type="Pfam" id="PF01915">
    <property type="entry name" value="Glyco_hydro_3_C"/>
    <property type="match status" value="1"/>
</dbReference>
<evidence type="ECO:0000256" key="1">
    <source>
        <dbReference type="ARBA" id="ARBA00005336"/>
    </source>
</evidence>
<dbReference type="InterPro" id="IPR036962">
    <property type="entry name" value="Glyco_hydro_3_N_sf"/>
</dbReference>
<dbReference type="AlphaFoldDB" id="A0A9D2TKW8"/>
<dbReference type="EMBL" id="DWWA01000035">
    <property type="protein sequence ID" value="HJC72538.1"/>
    <property type="molecule type" value="Genomic_DNA"/>
</dbReference>
<evidence type="ECO:0000256" key="4">
    <source>
        <dbReference type="RuleBase" id="RU361161"/>
    </source>
</evidence>
<keyword evidence="4" id="KW-0326">Glycosidase</keyword>
<evidence type="ECO:0000256" key="2">
    <source>
        <dbReference type="ARBA" id="ARBA00022801"/>
    </source>
</evidence>
<dbReference type="Pfam" id="PF14310">
    <property type="entry name" value="Fn3-like"/>
    <property type="match status" value="1"/>
</dbReference>
<sequence>MNEKVQDIIQKMTLEEKAALCSGKDFWHITGVPRLGVEPAMVSDGPHGLRKQDETADHLGVNESIKAVCFPAGCATACSFDQDLMYKMGKALGQECRAENVSVLLGPAMNIKRSPLCGRNFEYYSEDPYLAGKIASSFIQGVQSQGVGTSPKHFAANNQEYRRMSSSSNMSERTLREIYLAGFETAVKEAAPWTMMCSYNRINGVYASENPKLLTDILRKEWGFEGFVMSDWGAVNEKIEAIKAGLELEMPGPCEDSVRQVVEAVKSGALSEETLNEAVRRILEILLKEKADASNAVFDREADHHLAAEIEAECAVLMKNNGLLPLSKEQNIVYMGGFAKKPRYQGGGSSHINATRVIGAAEMAGAHTTYVKGFDVEQDELVESEIAQAVNAAKAADIAVIFAGLPDSFECEGYDRSHMRLPKCQDELIARVANVQPNTVVVLHVGSPVEMPWVNDVAAVLCMYLGGEGVGEATHALLYGEKNPCGRLAESWPLALEHNPSFLNFPGNEDGVHYAEGVFVGYRYYDKKKLPVQFAFGAGESYTTFSYQNPVVEVKEGVITAKVEVTNTGSRFGKEVVQLYVADKTGTENRPERELKGFAKLALLPGETKCAEFTLTQRDLSFYSEALGDWFAPGGEYEICFAHSSRDIREVKTFAFETNQQLPLTLHRNTTVGALLKHPKTAAVLQPILPEQKEEGGEASKEAITAEMIRQMFINSPLRTLRGYLNYSKEQMDDLMAKLEQALKQ</sequence>
<dbReference type="InterPro" id="IPR036881">
    <property type="entry name" value="Glyco_hydro_3_C_sf"/>
</dbReference>
<dbReference type="SUPFAM" id="SSF52279">
    <property type="entry name" value="Beta-D-glucan exohydrolase, C-terminal domain"/>
    <property type="match status" value="1"/>
</dbReference>
<keyword evidence="2 4" id="KW-0378">Hydrolase</keyword>